<dbReference type="EMBL" id="HBEY01019868">
    <property type="protein sequence ID" value="CAD8606187.1"/>
    <property type="molecule type" value="Transcribed_RNA"/>
</dbReference>
<protein>
    <submittedName>
        <fullName evidence="2">Uncharacterized protein</fullName>
    </submittedName>
</protein>
<feature type="chain" id="PRO_5030622154" evidence="1">
    <location>
        <begin position="19"/>
        <end position="207"/>
    </location>
</feature>
<accession>A0A7S0LCN2</accession>
<keyword evidence="1" id="KW-0732">Signal</keyword>
<dbReference type="AlphaFoldDB" id="A0A7S0LCN2"/>
<sequence length="207" mass="21601">MRFVFILILGVHACGAYALLMLQQAPRLSLAPRSAPVCMAGFGTPLPQKKGAGKASKKGGGKKIAALSAKKQWEKHTALLKGGNTANVHARDGSVDDDAWELVGSVGFESSGSAEAAASFQKRLILEHAKRMFPRLAVKQSALECGVEDDDGKITKLSKVETQPDLNCGFVGEADAGGFYSKGNRVEKNMAAGGAAPMADSKGRIGG</sequence>
<gene>
    <name evidence="2" type="ORF">CPEL01642_LOCUS9522</name>
</gene>
<name>A0A7S0LCN2_9EUKA</name>
<reference evidence="2" key="1">
    <citation type="submission" date="2021-01" db="EMBL/GenBank/DDBJ databases">
        <authorList>
            <person name="Corre E."/>
            <person name="Pelletier E."/>
            <person name="Niang G."/>
            <person name="Scheremetjew M."/>
            <person name="Finn R."/>
            <person name="Kale V."/>
            <person name="Holt S."/>
            <person name="Cochrane G."/>
            <person name="Meng A."/>
            <person name="Brown T."/>
            <person name="Cohen L."/>
        </authorList>
    </citation>
    <scope>NUCLEOTIDE SEQUENCE</scope>
    <source>
        <strain evidence="2">PLY182g</strain>
    </source>
</reference>
<feature type="signal peptide" evidence="1">
    <location>
        <begin position="1"/>
        <end position="18"/>
    </location>
</feature>
<organism evidence="2">
    <name type="scientific">Coccolithus braarudii</name>
    <dbReference type="NCBI Taxonomy" id="221442"/>
    <lineage>
        <taxon>Eukaryota</taxon>
        <taxon>Haptista</taxon>
        <taxon>Haptophyta</taxon>
        <taxon>Prymnesiophyceae</taxon>
        <taxon>Coccolithales</taxon>
        <taxon>Coccolithaceae</taxon>
        <taxon>Coccolithus</taxon>
    </lineage>
</organism>
<evidence type="ECO:0000256" key="1">
    <source>
        <dbReference type="SAM" id="SignalP"/>
    </source>
</evidence>
<proteinExistence type="predicted"/>
<evidence type="ECO:0000313" key="2">
    <source>
        <dbReference type="EMBL" id="CAD8606187.1"/>
    </source>
</evidence>